<comment type="caution">
    <text evidence="1">The sequence shown here is derived from an EMBL/GenBank/DDBJ whole genome shotgun (WGS) entry which is preliminary data.</text>
</comment>
<gene>
    <name evidence="1" type="ORF">A2531_06795</name>
</gene>
<name>A0A1F5TPR9_9BACT</name>
<dbReference type="EMBL" id="MFGO01000020">
    <property type="protein sequence ID" value="OGF40794.1"/>
    <property type="molecule type" value="Genomic_DNA"/>
</dbReference>
<evidence type="ECO:0000313" key="2">
    <source>
        <dbReference type="Proteomes" id="UP000177579"/>
    </source>
</evidence>
<evidence type="ECO:0000313" key="1">
    <source>
        <dbReference type="EMBL" id="OGF40794.1"/>
    </source>
</evidence>
<sequence length="118" mass="12966">MKCEFIKCDGNQCEANAMADSQYCYLHNPDIPESEKKEAMSKGGKAGKSIVKAPLEDIKIASPEDLLCLVGATINELRAGVIDTKIAKALIYGATAYNKIYETALLEERLNKIEKIIK</sequence>
<organism evidence="1 2">
    <name type="scientific">Candidatus Falkowbacteria bacterium RIFOXYD2_FULL_34_120</name>
    <dbReference type="NCBI Taxonomy" id="1798007"/>
    <lineage>
        <taxon>Bacteria</taxon>
        <taxon>Candidatus Falkowiibacteriota</taxon>
    </lineage>
</organism>
<dbReference type="Proteomes" id="UP000177579">
    <property type="component" value="Unassembled WGS sequence"/>
</dbReference>
<proteinExistence type="predicted"/>
<reference evidence="1 2" key="1">
    <citation type="journal article" date="2016" name="Nat. Commun.">
        <title>Thousands of microbial genomes shed light on interconnected biogeochemical processes in an aquifer system.</title>
        <authorList>
            <person name="Anantharaman K."/>
            <person name="Brown C.T."/>
            <person name="Hug L.A."/>
            <person name="Sharon I."/>
            <person name="Castelle C.J."/>
            <person name="Probst A.J."/>
            <person name="Thomas B.C."/>
            <person name="Singh A."/>
            <person name="Wilkins M.J."/>
            <person name="Karaoz U."/>
            <person name="Brodie E.L."/>
            <person name="Williams K.H."/>
            <person name="Hubbard S.S."/>
            <person name="Banfield J.F."/>
        </authorList>
    </citation>
    <scope>NUCLEOTIDE SEQUENCE [LARGE SCALE GENOMIC DNA]</scope>
</reference>
<accession>A0A1F5TPR9</accession>
<dbReference type="AlphaFoldDB" id="A0A1F5TPR9"/>
<protein>
    <submittedName>
        <fullName evidence="1">Uncharacterized protein</fullName>
    </submittedName>
</protein>